<dbReference type="Proteomes" id="UP000008311">
    <property type="component" value="Unassembled WGS sequence"/>
</dbReference>
<keyword evidence="4" id="KW-0675">Receptor</keyword>
<evidence type="ECO:0000256" key="1">
    <source>
        <dbReference type="ARBA" id="ARBA00022543"/>
    </source>
</evidence>
<dbReference type="EMBL" id="EQ975242">
    <property type="protein sequence ID" value="EEF27673.1"/>
    <property type="molecule type" value="Genomic_DNA"/>
</dbReference>
<name>B9T8Z0_RICCO</name>
<dbReference type="InterPro" id="IPR035965">
    <property type="entry name" value="PAS-like_dom_sf"/>
</dbReference>
<dbReference type="InterPro" id="IPR013767">
    <property type="entry name" value="PAS_fold"/>
</dbReference>
<dbReference type="CDD" id="cd00130">
    <property type="entry name" value="PAS"/>
    <property type="match status" value="1"/>
</dbReference>
<keyword evidence="5" id="KW-0812">Transmembrane</keyword>
<dbReference type="Pfam" id="PF00989">
    <property type="entry name" value="PAS"/>
    <property type="match status" value="1"/>
</dbReference>
<dbReference type="NCBIfam" id="TIGR00229">
    <property type="entry name" value="sensory_box"/>
    <property type="match status" value="1"/>
</dbReference>
<dbReference type="PANTHER" id="PTHR35152:SF1">
    <property type="entry name" value="DOMAIN SIGNALLING PROTEIN, PUTATIVE (AFU_ORTHOLOGUE AFUA_5G11310)-RELATED"/>
    <property type="match status" value="1"/>
</dbReference>
<feature type="transmembrane region" description="Helical" evidence="5">
    <location>
        <begin position="78"/>
        <end position="97"/>
    </location>
</feature>
<dbReference type="GO" id="GO:0009881">
    <property type="term" value="F:photoreceptor activity"/>
    <property type="evidence" value="ECO:0007669"/>
    <property type="project" value="UniProtKB-KW"/>
</dbReference>
<evidence type="ECO:0000256" key="3">
    <source>
        <dbReference type="ARBA" id="ARBA00022991"/>
    </source>
</evidence>
<keyword evidence="9" id="KW-1185">Reference proteome</keyword>
<feature type="transmembrane region" description="Helical" evidence="5">
    <location>
        <begin position="117"/>
        <end position="140"/>
    </location>
</feature>
<dbReference type="PROSITE" id="PS50924">
    <property type="entry name" value="MHYT"/>
    <property type="match status" value="1"/>
</dbReference>
<evidence type="ECO:0000259" key="7">
    <source>
        <dbReference type="PROSITE" id="PS50924"/>
    </source>
</evidence>
<dbReference type="PROSITE" id="PS50112">
    <property type="entry name" value="PAS"/>
    <property type="match status" value="1"/>
</dbReference>
<dbReference type="Pfam" id="PF03707">
    <property type="entry name" value="MHYT"/>
    <property type="match status" value="2"/>
</dbReference>
<proteinExistence type="predicted"/>
<keyword evidence="3" id="KW-0157">Chromophore</keyword>
<dbReference type="GO" id="GO:0006355">
    <property type="term" value="P:regulation of DNA-templated transcription"/>
    <property type="evidence" value="ECO:0007669"/>
    <property type="project" value="InterPro"/>
</dbReference>
<dbReference type="InterPro" id="IPR000014">
    <property type="entry name" value="PAS"/>
</dbReference>
<evidence type="ECO:0000256" key="2">
    <source>
        <dbReference type="ARBA" id="ARBA00022606"/>
    </source>
</evidence>
<evidence type="ECO:0000259" key="6">
    <source>
        <dbReference type="PROSITE" id="PS50112"/>
    </source>
</evidence>
<evidence type="ECO:0000313" key="9">
    <source>
        <dbReference type="Proteomes" id="UP000008311"/>
    </source>
</evidence>
<sequence length="342" mass="37849">MLAFELCVTVRYDPLITLLSIWPAFVASWAAMRWISHADQGASHLWLSGMIIGLGIGVMHYSGMLAIRTAAVMTFKPWWVLISVVAAVLLAVLALWFGQQCERMQRLRVWRHVVSGLVMGAAITIMHYIGMAAAVFVGIAEFAHPVPTVDRWYLSTLVTLGTLILIGAAIAQNMLARQRQLARDLQFKEHQMRVIFQNAIDAIVITDAKGLIKMVNRAFEGMFGYQAQLIVGTQVSKMIPDWKQLNAYARKRRQQDTSEKIVAERSGFHADGHEIPLRIALTRVVENWQILGSVCYFFRPTNTMATPAASTMMLSACGTSTSLVISALASSEPILATVSLLS</sequence>
<dbReference type="SUPFAM" id="SSF55785">
    <property type="entry name" value="PYP-like sensor domain (PAS domain)"/>
    <property type="match status" value="1"/>
</dbReference>
<keyword evidence="2" id="KW-0716">Sensory transduction</keyword>
<keyword evidence="1" id="KW-0600">Photoreceptor protein</keyword>
<evidence type="ECO:0000256" key="5">
    <source>
        <dbReference type="SAM" id="Phobius"/>
    </source>
</evidence>
<feature type="transmembrane region" description="Helical" evidence="5">
    <location>
        <begin position="44"/>
        <end position="66"/>
    </location>
</feature>
<gene>
    <name evidence="8" type="ORF">RCOM_0360300</name>
</gene>
<dbReference type="InParanoid" id="B9T8Z0"/>
<evidence type="ECO:0000256" key="4">
    <source>
        <dbReference type="ARBA" id="ARBA00023170"/>
    </source>
</evidence>
<organism evidence="8 9">
    <name type="scientific">Ricinus communis</name>
    <name type="common">Castor bean</name>
    <dbReference type="NCBI Taxonomy" id="3988"/>
    <lineage>
        <taxon>Eukaryota</taxon>
        <taxon>Viridiplantae</taxon>
        <taxon>Streptophyta</taxon>
        <taxon>Embryophyta</taxon>
        <taxon>Tracheophyta</taxon>
        <taxon>Spermatophyta</taxon>
        <taxon>Magnoliopsida</taxon>
        <taxon>eudicotyledons</taxon>
        <taxon>Gunneridae</taxon>
        <taxon>Pentapetalae</taxon>
        <taxon>rosids</taxon>
        <taxon>fabids</taxon>
        <taxon>Malpighiales</taxon>
        <taxon>Euphorbiaceae</taxon>
        <taxon>Acalyphoideae</taxon>
        <taxon>Acalypheae</taxon>
        <taxon>Ricinus</taxon>
    </lineage>
</organism>
<protein>
    <submittedName>
        <fullName evidence="8">Uncharacterized protein</fullName>
    </submittedName>
</protein>
<feature type="domain" description="MHYT" evidence="7">
    <location>
        <begin position="1"/>
        <end position="137"/>
    </location>
</feature>
<dbReference type="SMART" id="SM00091">
    <property type="entry name" value="PAS"/>
    <property type="match status" value="1"/>
</dbReference>
<keyword evidence="5" id="KW-1133">Transmembrane helix</keyword>
<feature type="transmembrane region" description="Helical" evidence="5">
    <location>
        <begin position="152"/>
        <end position="171"/>
    </location>
</feature>
<evidence type="ECO:0000313" key="8">
    <source>
        <dbReference type="EMBL" id="EEF27673.1"/>
    </source>
</evidence>
<dbReference type="PANTHER" id="PTHR35152">
    <property type="entry name" value="DOMAIN SIGNALLING PROTEIN, PUTATIVE (AFU_ORTHOLOGUE AFUA_5G11310)-RELATED"/>
    <property type="match status" value="1"/>
</dbReference>
<dbReference type="Gene3D" id="3.30.450.20">
    <property type="entry name" value="PAS domain"/>
    <property type="match status" value="1"/>
</dbReference>
<dbReference type="InterPro" id="IPR005330">
    <property type="entry name" value="MHYT_dom"/>
</dbReference>
<dbReference type="AlphaFoldDB" id="B9T8Z0"/>
<reference evidence="9" key="1">
    <citation type="journal article" date="2010" name="Nat. Biotechnol.">
        <title>Draft genome sequence of the oilseed species Ricinus communis.</title>
        <authorList>
            <person name="Chan A.P."/>
            <person name="Crabtree J."/>
            <person name="Zhao Q."/>
            <person name="Lorenzi H."/>
            <person name="Orvis J."/>
            <person name="Puiu D."/>
            <person name="Melake-Berhan A."/>
            <person name="Jones K.M."/>
            <person name="Redman J."/>
            <person name="Chen G."/>
            <person name="Cahoon E.B."/>
            <person name="Gedil M."/>
            <person name="Stanke M."/>
            <person name="Haas B.J."/>
            <person name="Wortman J.R."/>
            <person name="Fraser-Liggett C.M."/>
            <person name="Ravel J."/>
            <person name="Rabinowicz P.D."/>
        </authorList>
    </citation>
    <scope>NUCLEOTIDE SEQUENCE [LARGE SCALE GENOMIC DNA]</scope>
    <source>
        <strain evidence="9">cv. Hale</strain>
    </source>
</reference>
<keyword evidence="5" id="KW-0472">Membrane</keyword>
<feature type="transmembrane region" description="Helical" evidence="5">
    <location>
        <begin position="12"/>
        <end position="32"/>
    </location>
</feature>
<feature type="domain" description="PAS" evidence="6">
    <location>
        <begin position="188"/>
        <end position="232"/>
    </location>
</feature>
<accession>B9T8Z0</accession>